<reference evidence="2" key="2">
    <citation type="submission" date="2015-07" db="EMBL/GenBank/DDBJ databases">
        <title>Contrasting host-pathogen interactions and genome evolution in two generalist and specialist microsporidian pathogens of mosquitoes.</title>
        <authorList>
            <consortium name="The Broad Institute Genomics Platform"/>
            <consortium name="The Broad Institute Genome Sequencing Center for Infectious Disease"/>
            <person name="Cuomo C.A."/>
            <person name="Sanscrainte N.D."/>
            <person name="Goldberg J.M."/>
            <person name="Heiman D."/>
            <person name="Young S."/>
            <person name="Zeng Q."/>
            <person name="Becnel J.J."/>
            <person name="Birren B.W."/>
        </authorList>
    </citation>
    <scope>NUCLEOTIDE SEQUENCE [LARGE SCALE GENOMIC DNA]</scope>
    <source>
        <strain evidence="2">USNM 41457</strain>
    </source>
</reference>
<dbReference type="InParanoid" id="J9DCJ0"/>
<evidence type="ECO:0000313" key="1">
    <source>
        <dbReference type="EMBL" id="EJW05179.1"/>
    </source>
</evidence>
<dbReference type="OMA" id="FEESHIV"/>
<protein>
    <submittedName>
        <fullName evidence="1">Uncharacterized protein</fullName>
    </submittedName>
</protein>
<dbReference type="EMBL" id="AFBI03000009">
    <property type="protein sequence ID" value="EJW05179.1"/>
    <property type="molecule type" value="Genomic_DNA"/>
</dbReference>
<dbReference type="HOGENOM" id="CLU_361752_0_0_1"/>
<keyword evidence="2" id="KW-1185">Reference proteome</keyword>
<accession>J9DCJ0</accession>
<dbReference type="OrthoDB" id="2191694at2759"/>
<sequence length="691" mass="82249">MDDLYNKDFFLKHDYENIIKSHLQKIDTTNPAELKLWVLSICNLKDTYISIYLLLQLKPNANFVDDEVALSLFNLQLKYKTKIKYHLISVKKIIHDMLNYLDCEKISLKVFIHSFNQIKFTKNEIISLRKIFSFSQIFKYYQEVMSSMFHKKVTMHEIILLFNLLDNNEIAYKQMVPIFQRTTQYVTQNFLEKSVVSCCEAIKALVIHDKSFFKEKFDYLASLSSYLVQILRNPHNYAFLSLDDVDNLVDSIKVFVSFCKDDKKSLKISAGTFKKGLDFVVQVICNKKTVYEEFVALVSILDIIYIYFEAAYNLGSRIFDYDEIIKIISNINPEIPPTISHNEWATIYNRFLEKKYRFIDFLLPLAEKDAFDMNIFYCDMSTCYDAYNIIKILKNFVLKIDWNKMITIACLPQFIEDYAELIFNNKYLKNIDNHYDYIKIYIHSLKKMNRQDLVLFCEKFMFDKFSNKNLSQTHREYFIDMFLQDIDNNDSFPIISRRKKTLDFLFYRTIDTQTHLFINEFLHKLDVSNYTKYNLNIVALFLVLVKKDDNLPDNTISHMCEYFISVLCYNYKPDTFEESHIVKIYIASFVSILCRYKHEITFDDCDLQPCQKTFYKLYVAILSCVSAQYNMQYIDTIKKYLFNFLFSADRFQQSILGNLFRKCDPAIVLSNEKHPDIINIYNYINDRMDAL</sequence>
<comment type="caution">
    <text evidence="1">The sequence shown here is derived from an EMBL/GenBank/DDBJ whole genome shotgun (WGS) entry which is preliminary data.</text>
</comment>
<proteinExistence type="predicted"/>
<gene>
    <name evidence="1" type="ORF">EDEG_00737</name>
</gene>
<dbReference type="AlphaFoldDB" id="J9DCJ0"/>
<dbReference type="STRING" id="1003232.J9DCJ0"/>
<dbReference type="Proteomes" id="UP000003163">
    <property type="component" value="Unassembled WGS sequence"/>
</dbReference>
<dbReference type="VEuPathDB" id="MicrosporidiaDB:EDEG_00737"/>
<evidence type="ECO:0000313" key="2">
    <source>
        <dbReference type="Proteomes" id="UP000003163"/>
    </source>
</evidence>
<organism evidence="1 2">
    <name type="scientific">Edhazardia aedis (strain USNM 41457)</name>
    <name type="common">Microsporidian parasite</name>
    <dbReference type="NCBI Taxonomy" id="1003232"/>
    <lineage>
        <taxon>Eukaryota</taxon>
        <taxon>Fungi</taxon>
        <taxon>Fungi incertae sedis</taxon>
        <taxon>Microsporidia</taxon>
        <taxon>Edhazardia</taxon>
    </lineage>
</organism>
<reference evidence="1 2" key="1">
    <citation type="submission" date="2011-08" db="EMBL/GenBank/DDBJ databases">
        <authorList>
            <person name="Liu Z.J."/>
            <person name="Shi F.L."/>
            <person name="Lu J.Q."/>
            <person name="Li M."/>
            <person name="Wang Z.L."/>
        </authorList>
    </citation>
    <scope>NUCLEOTIDE SEQUENCE [LARGE SCALE GENOMIC DNA]</scope>
    <source>
        <strain evidence="1 2">USNM 41457</strain>
    </source>
</reference>
<name>J9DCJ0_EDHAE</name>